<proteinExistence type="predicted"/>
<accession>A0ABQ2VB53</accession>
<evidence type="ECO:0000313" key="2">
    <source>
        <dbReference type="EMBL" id="GGU74974.1"/>
    </source>
</evidence>
<keyword evidence="1" id="KW-0812">Transmembrane</keyword>
<protein>
    <submittedName>
        <fullName evidence="2">Uncharacterized protein</fullName>
    </submittedName>
</protein>
<gene>
    <name evidence="2" type="ORF">GCM10010211_46150</name>
</gene>
<dbReference type="Proteomes" id="UP000654471">
    <property type="component" value="Unassembled WGS sequence"/>
</dbReference>
<name>A0ABQ2VB53_9ACTN</name>
<evidence type="ECO:0000313" key="3">
    <source>
        <dbReference type="Proteomes" id="UP000654471"/>
    </source>
</evidence>
<comment type="caution">
    <text evidence="2">The sequence shown here is derived from an EMBL/GenBank/DDBJ whole genome shotgun (WGS) entry which is preliminary data.</text>
</comment>
<keyword evidence="3" id="KW-1185">Reference proteome</keyword>
<feature type="transmembrane region" description="Helical" evidence="1">
    <location>
        <begin position="79"/>
        <end position="101"/>
    </location>
</feature>
<sequence>MGICRDQPCRFSSRHTPDGLVYSAPVISSITRRIRARVHTCPVNLPDGPEDRNAGFPPLFRFLCQTCTACRETPNRRAVSAWGCLAATVLGPVVGLLFIGGRHTRYLHSLRRG</sequence>
<reference evidence="3" key="1">
    <citation type="journal article" date="2019" name="Int. J. Syst. Evol. Microbiol.">
        <title>The Global Catalogue of Microorganisms (GCM) 10K type strain sequencing project: providing services to taxonomists for standard genome sequencing and annotation.</title>
        <authorList>
            <consortium name="The Broad Institute Genomics Platform"/>
            <consortium name="The Broad Institute Genome Sequencing Center for Infectious Disease"/>
            <person name="Wu L."/>
            <person name="Ma J."/>
        </authorList>
    </citation>
    <scope>NUCLEOTIDE SEQUENCE [LARGE SCALE GENOMIC DNA]</scope>
    <source>
        <strain evidence="3">JCM 3399</strain>
    </source>
</reference>
<evidence type="ECO:0000256" key="1">
    <source>
        <dbReference type="SAM" id="Phobius"/>
    </source>
</evidence>
<keyword evidence="1" id="KW-1133">Transmembrane helix</keyword>
<dbReference type="EMBL" id="BMRP01000016">
    <property type="protein sequence ID" value="GGU74974.1"/>
    <property type="molecule type" value="Genomic_DNA"/>
</dbReference>
<keyword evidence="1" id="KW-0472">Membrane</keyword>
<organism evidence="2 3">
    <name type="scientific">Streptomyces albospinus</name>
    <dbReference type="NCBI Taxonomy" id="285515"/>
    <lineage>
        <taxon>Bacteria</taxon>
        <taxon>Bacillati</taxon>
        <taxon>Actinomycetota</taxon>
        <taxon>Actinomycetes</taxon>
        <taxon>Kitasatosporales</taxon>
        <taxon>Streptomycetaceae</taxon>
        <taxon>Streptomyces</taxon>
    </lineage>
</organism>